<gene>
    <name evidence="4" type="ORF">S01H1_32387</name>
</gene>
<feature type="domain" description="ABC transporter" evidence="3">
    <location>
        <begin position="4"/>
        <end position="224"/>
    </location>
</feature>
<dbReference type="InterPro" id="IPR027417">
    <property type="entry name" value="P-loop_NTPase"/>
</dbReference>
<dbReference type="InterPro" id="IPR051309">
    <property type="entry name" value="ABCF_ATPase"/>
</dbReference>
<comment type="caution">
    <text evidence="4">The sequence shown here is derived from an EMBL/GenBank/DDBJ whole genome shotgun (WGS) entry which is preliminary data.</text>
</comment>
<protein>
    <recommendedName>
        <fullName evidence="3">ABC transporter domain-containing protein</fullName>
    </recommendedName>
</protein>
<dbReference type="GO" id="GO:0005524">
    <property type="term" value="F:ATP binding"/>
    <property type="evidence" value="ECO:0007669"/>
    <property type="project" value="UniProtKB-KW"/>
</dbReference>
<dbReference type="PANTHER" id="PTHR42855:SF1">
    <property type="entry name" value="ABC TRANSPORTER DOMAIN-CONTAINING PROTEIN"/>
    <property type="match status" value="1"/>
</dbReference>
<dbReference type="Pfam" id="PF00005">
    <property type="entry name" value="ABC_tran"/>
    <property type="match status" value="1"/>
</dbReference>
<dbReference type="PANTHER" id="PTHR42855">
    <property type="entry name" value="ABC TRANSPORTER ATP-BINDING SUBUNIT"/>
    <property type="match status" value="1"/>
</dbReference>
<accession>X0UR37</accession>
<proteinExistence type="predicted"/>
<dbReference type="PROSITE" id="PS00211">
    <property type="entry name" value="ABC_TRANSPORTER_1"/>
    <property type="match status" value="1"/>
</dbReference>
<dbReference type="AlphaFoldDB" id="X0UR37"/>
<name>X0UR37_9ZZZZ</name>
<feature type="non-terminal residue" evidence="4">
    <location>
        <position position="235"/>
    </location>
</feature>
<reference evidence="4" key="1">
    <citation type="journal article" date="2014" name="Front. Microbiol.">
        <title>High frequency of phylogenetically diverse reductive dehalogenase-homologous genes in deep subseafloor sedimentary metagenomes.</title>
        <authorList>
            <person name="Kawai M."/>
            <person name="Futagami T."/>
            <person name="Toyoda A."/>
            <person name="Takaki Y."/>
            <person name="Nishi S."/>
            <person name="Hori S."/>
            <person name="Arai W."/>
            <person name="Tsubouchi T."/>
            <person name="Morono Y."/>
            <person name="Uchiyama I."/>
            <person name="Ito T."/>
            <person name="Fujiyama A."/>
            <person name="Inagaki F."/>
            <person name="Takami H."/>
        </authorList>
    </citation>
    <scope>NUCLEOTIDE SEQUENCE</scope>
    <source>
        <strain evidence="4">Expedition CK06-06</strain>
    </source>
</reference>
<dbReference type="PROSITE" id="PS50893">
    <property type="entry name" value="ABC_TRANSPORTER_2"/>
    <property type="match status" value="1"/>
</dbReference>
<dbReference type="Gene3D" id="3.40.50.300">
    <property type="entry name" value="P-loop containing nucleotide triphosphate hydrolases"/>
    <property type="match status" value="1"/>
</dbReference>
<evidence type="ECO:0000256" key="2">
    <source>
        <dbReference type="ARBA" id="ARBA00022840"/>
    </source>
</evidence>
<evidence type="ECO:0000313" key="4">
    <source>
        <dbReference type="EMBL" id="GAG02753.1"/>
    </source>
</evidence>
<dbReference type="GO" id="GO:0016887">
    <property type="term" value="F:ATP hydrolysis activity"/>
    <property type="evidence" value="ECO:0007669"/>
    <property type="project" value="InterPro"/>
</dbReference>
<dbReference type="InterPro" id="IPR003439">
    <property type="entry name" value="ABC_transporter-like_ATP-bd"/>
</dbReference>
<dbReference type="CDD" id="cd03221">
    <property type="entry name" value="ABCF_EF-3"/>
    <property type="match status" value="1"/>
</dbReference>
<evidence type="ECO:0000256" key="1">
    <source>
        <dbReference type="ARBA" id="ARBA00022741"/>
    </source>
</evidence>
<keyword evidence="1" id="KW-0547">Nucleotide-binding</keyword>
<dbReference type="EMBL" id="BARS01020046">
    <property type="protein sequence ID" value="GAG02753.1"/>
    <property type="molecule type" value="Genomic_DNA"/>
</dbReference>
<dbReference type="InterPro" id="IPR003593">
    <property type="entry name" value="AAA+_ATPase"/>
</dbReference>
<organism evidence="4">
    <name type="scientific">marine sediment metagenome</name>
    <dbReference type="NCBI Taxonomy" id="412755"/>
    <lineage>
        <taxon>unclassified sequences</taxon>
        <taxon>metagenomes</taxon>
        <taxon>ecological metagenomes</taxon>
    </lineage>
</organism>
<sequence>MAYINIQSVSLAFSVTRLFKEISLTVEQGEKVALVGRNGSGKSTLLKLIQGSIRSDSGTVAIQKGIRSVYLDQMVPGEITGTVMEVVTRELSQLQDSSDMEKVWNLHQQAEKITSQLGLDASAVFNILSAGMKRKVLLAKVLIDEPDILLLDEPTNHMDIDSIKRLEEVLLRFTGALIFVTHDRVFLHRIATRIVEIDRARLFDQVCDYATFLTRREAARENEETRNALFDKKLQ</sequence>
<dbReference type="SMART" id="SM00382">
    <property type="entry name" value="AAA"/>
    <property type="match status" value="1"/>
</dbReference>
<dbReference type="InterPro" id="IPR017871">
    <property type="entry name" value="ABC_transporter-like_CS"/>
</dbReference>
<dbReference type="SUPFAM" id="SSF52540">
    <property type="entry name" value="P-loop containing nucleoside triphosphate hydrolases"/>
    <property type="match status" value="1"/>
</dbReference>
<evidence type="ECO:0000259" key="3">
    <source>
        <dbReference type="PROSITE" id="PS50893"/>
    </source>
</evidence>
<keyword evidence="2" id="KW-0067">ATP-binding</keyword>